<feature type="transmembrane region" description="Helical" evidence="1">
    <location>
        <begin position="246"/>
        <end position="264"/>
    </location>
</feature>
<keyword evidence="1" id="KW-1133">Transmembrane helix</keyword>
<evidence type="ECO:0000313" key="2">
    <source>
        <dbReference type="EMBL" id="EGB15691.1"/>
    </source>
</evidence>
<name>F0JCL1_9BACT</name>
<feature type="transmembrane region" description="Helical" evidence="1">
    <location>
        <begin position="186"/>
        <end position="210"/>
    </location>
</feature>
<proteinExistence type="predicted"/>
<feature type="transmembrane region" description="Helical" evidence="1">
    <location>
        <begin position="161"/>
        <end position="180"/>
    </location>
</feature>
<keyword evidence="1" id="KW-0812">Transmembrane</keyword>
<feature type="transmembrane region" description="Helical" evidence="1">
    <location>
        <begin position="37"/>
        <end position="59"/>
    </location>
</feature>
<keyword evidence="1" id="KW-0472">Membrane</keyword>
<dbReference type="HOGENOM" id="CLU_1018326_0_0_7"/>
<accession>F0JCL1</accession>
<organism evidence="2 3">
    <name type="scientific">Pseudodesulfovibrio mercurii</name>
    <dbReference type="NCBI Taxonomy" id="641491"/>
    <lineage>
        <taxon>Bacteria</taxon>
        <taxon>Pseudomonadati</taxon>
        <taxon>Thermodesulfobacteriota</taxon>
        <taxon>Desulfovibrionia</taxon>
        <taxon>Desulfovibrionales</taxon>
        <taxon>Desulfovibrionaceae</taxon>
    </lineage>
</organism>
<dbReference type="RefSeq" id="WP_014323117.1">
    <property type="nucleotide sequence ID" value="NC_016803.1"/>
</dbReference>
<dbReference type="Proteomes" id="UP000007845">
    <property type="component" value="Chromosome"/>
</dbReference>
<dbReference type="STRING" id="641491.DND132_2488"/>
<sequence>MTANYAYSMMRKGAEALGDRAHRLTNQMLGGKAQTRLLFMGLLPVLDGFYVSSLGSGLFSSTSDSIAFGLMAFSGAACIVSATNLEGSLLSRTLCAVRTYLIIGIAAVLVAGLATPLAAVIPSNMRLLTSLMVILLGLVFTEAPVLSRIARIAGGDTMPRVVMLLIGICALAADNVDWAWSARSAVMSNVLAAVGAGFCLTMTGVVIGWLCHSQEGFRENDFKLAGGLALAMVGANMSGLIRIPNWLIFMLIIGGLTWALSGVAKHRRCQSAH</sequence>
<protein>
    <submittedName>
        <fullName evidence="2">Uncharacterized protein</fullName>
    </submittedName>
</protein>
<feature type="transmembrane region" description="Helical" evidence="1">
    <location>
        <begin position="97"/>
        <end position="121"/>
    </location>
</feature>
<dbReference type="EMBL" id="CP003220">
    <property type="protein sequence ID" value="EGB15691.1"/>
    <property type="molecule type" value="Genomic_DNA"/>
</dbReference>
<feature type="transmembrane region" description="Helical" evidence="1">
    <location>
        <begin position="65"/>
        <end position="85"/>
    </location>
</feature>
<evidence type="ECO:0000313" key="3">
    <source>
        <dbReference type="Proteomes" id="UP000007845"/>
    </source>
</evidence>
<keyword evidence="3" id="KW-1185">Reference proteome</keyword>
<evidence type="ECO:0000256" key="1">
    <source>
        <dbReference type="SAM" id="Phobius"/>
    </source>
</evidence>
<reference evidence="2 3" key="1">
    <citation type="journal article" date="2011" name="J. Bacteriol.">
        <title>Genome sequence of the mercury-methylating strain Desulfovibrio desulfuricans ND132.</title>
        <authorList>
            <person name="Brown S.D."/>
            <person name="Gilmour C.C."/>
            <person name="Kucken A.M."/>
            <person name="Wall J.D."/>
            <person name="Elias D.A."/>
            <person name="Brandt C.C."/>
            <person name="Podar M."/>
            <person name="Chertkov O."/>
            <person name="Held B."/>
            <person name="Bruce D.C."/>
            <person name="Detter J.C."/>
            <person name="Tapia R."/>
            <person name="Han C.S."/>
            <person name="Goodwin L.A."/>
            <person name="Cheng J.F."/>
            <person name="Pitluck S."/>
            <person name="Woyke T."/>
            <person name="Mikhailova N."/>
            <person name="Ivanova N.N."/>
            <person name="Han J."/>
            <person name="Lucas S."/>
            <person name="Lapidus A.L."/>
            <person name="Land M.L."/>
            <person name="Hauser L.J."/>
            <person name="Palumbo A.V."/>
        </authorList>
    </citation>
    <scope>NUCLEOTIDE SEQUENCE [LARGE SCALE GENOMIC DNA]</scope>
    <source>
        <strain evidence="2 3">ND132</strain>
    </source>
</reference>
<feature type="transmembrane region" description="Helical" evidence="1">
    <location>
        <begin position="127"/>
        <end position="149"/>
    </location>
</feature>
<dbReference type="KEGG" id="ddn:DND132_2488"/>
<gene>
    <name evidence="2" type="ORF">DND132_2488</name>
</gene>
<feature type="transmembrane region" description="Helical" evidence="1">
    <location>
        <begin position="222"/>
        <end position="240"/>
    </location>
</feature>
<dbReference type="AlphaFoldDB" id="F0JCL1"/>